<feature type="region of interest" description="Disordered" evidence="1">
    <location>
        <begin position="1"/>
        <end position="98"/>
    </location>
</feature>
<organism evidence="2 3">
    <name type="scientific">Lentinus brumalis</name>
    <dbReference type="NCBI Taxonomy" id="2498619"/>
    <lineage>
        <taxon>Eukaryota</taxon>
        <taxon>Fungi</taxon>
        <taxon>Dikarya</taxon>
        <taxon>Basidiomycota</taxon>
        <taxon>Agaricomycotina</taxon>
        <taxon>Agaricomycetes</taxon>
        <taxon>Polyporales</taxon>
        <taxon>Polyporaceae</taxon>
        <taxon>Lentinus</taxon>
    </lineage>
</organism>
<dbReference type="AlphaFoldDB" id="A0A371DWW5"/>
<evidence type="ECO:0000256" key="1">
    <source>
        <dbReference type="SAM" id="MobiDB-lite"/>
    </source>
</evidence>
<accession>A0A371DWW5</accession>
<keyword evidence="3" id="KW-1185">Reference proteome</keyword>
<sequence length="242" mass="26397">MRAAYILQHPHAWAMQRARARSTPTRSPVASCQLRGGGVDAGVDGRDTNSSAGRAGDPAPSTQRPASNPGRTKCTARTRRAWKPKSGPRPRPRPYPRARRLAVDCGFGAGGGQRLTGNVAARCVGRSATPSYSYSCIVHRTPYAIVRRRDGRCAVSGRGGRVRALALRSVGLERPWGTFGICNLDSGVWGGGVEYERESQTRANAVRSYWPRVHSCVRRQRQARRAGPRRTYRHGCGTGAEY</sequence>
<dbReference type="EMBL" id="KZ857379">
    <property type="protein sequence ID" value="RDX57001.1"/>
    <property type="molecule type" value="Genomic_DNA"/>
</dbReference>
<name>A0A371DWW5_9APHY</name>
<feature type="compositionally biased region" description="Polar residues" evidence="1">
    <location>
        <begin position="60"/>
        <end position="70"/>
    </location>
</feature>
<reference evidence="2 3" key="1">
    <citation type="journal article" date="2018" name="Biotechnol. Biofuels">
        <title>Integrative visual omics of the white-rot fungus Polyporus brumalis exposes the biotechnological potential of its oxidative enzymes for delignifying raw plant biomass.</title>
        <authorList>
            <person name="Miyauchi S."/>
            <person name="Rancon A."/>
            <person name="Drula E."/>
            <person name="Hage H."/>
            <person name="Chaduli D."/>
            <person name="Favel A."/>
            <person name="Grisel S."/>
            <person name="Henrissat B."/>
            <person name="Herpoel-Gimbert I."/>
            <person name="Ruiz-Duenas F.J."/>
            <person name="Chevret D."/>
            <person name="Hainaut M."/>
            <person name="Lin J."/>
            <person name="Wang M."/>
            <person name="Pangilinan J."/>
            <person name="Lipzen A."/>
            <person name="Lesage-Meessen L."/>
            <person name="Navarro D."/>
            <person name="Riley R."/>
            <person name="Grigoriev I.V."/>
            <person name="Zhou S."/>
            <person name="Raouche S."/>
            <person name="Rosso M.N."/>
        </authorList>
    </citation>
    <scope>NUCLEOTIDE SEQUENCE [LARGE SCALE GENOMIC DNA]</scope>
    <source>
        <strain evidence="2 3">BRFM 1820</strain>
    </source>
</reference>
<dbReference type="Proteomes" id="UP000256964">
    <property type="component" value="Unassembled WGS sequence"/>
</dbReference>
<proteinExistence type="predicted"/>
<gene>
    <name evidence="2" type="ORF">OH76DRAFT_6348</name>
</gene>
<protein>
    <submittedName>
        <fullName evidence="2">Uncharacterized protein</fullName>
    </submittedName>
</protein>
<evidence type="ECO:0000313" key="3">
    <source>
        <dbReference type="Proteomes" id="UP000256964"/>
    </source>
</evidence>
<evidence type="ECO:0000313" key="2">
    <source>
        <dbReference type="EMBL" id="RDX57001.1"/>
    </source>
</evidence>
<feature type="compositionally biased region" description="Basic residues" evidence="1">
    <location>
        <begin position="74"/>
        <end position="98"/>
    </location>
</feature>